<accession>A0A4Q0SSU3</accession>
<dbReference type="Proteomes" id="UP000290565">
    <property type="component" value="Unassembled WGS sequence"/>
</dbReference>
<evidence type="ECO:0008006" key="3">
    <source>
        <dbReference type="Google" id="ProtNLM"/>
    </source>
</evidence>
<proteinExistence type="predicted"/>
<protein>
    <recommendedName>
        <fullName evidence="3">Phosphate ABC transporter substrate-binding protein</fullName>
    </recommendedName>
</protein>
<dbReference type="PANTHER" id="PTHR35841">
    <property type="entry name" value="PHOSPHONATES-BINDING PERIPLASMIC PROTEIN"/>
    <property type="match status" value="1"/>
</dbReference>
<organism evidence="1 2">
    <name type="scientific">Bradyrhizobium zhanjiangense</name>
    <dbReference type="NCBI Taxonomy" id="1325107"/>
    <lineage>
        <taxon>Bacteria</taxon>
        <taxon>Pseudomonadati</taxon>
        <taxon>Pseudomonadota</taxon>
        <taxon>Alphaproteobacteria</taxon>
        <taxon>Hyphomicrobiales</taxon>
        <taxon>Nitrobacteraceae</taxon>
        <taxon>Bradyrhizobium</taxon>
    </lineage>
</organism>
<dbReference type="PANTHER" id="PTHR35841:SF1">
    <property type="entry name" value="PHOSPHONATES-BINDING PERIPLASMIC PROTEIN"/>
    <property type="match status" value="1"/>
</dbReference>
<dbReference type="SUPFAM" id="SSF53850">
    <property type="entry name" value="Periplasmic binding protein-like II"/>
    <property type="match status" value="1"/>
</dbReference>
<dbReference type="Pfam" id="PF12974">
    <property type="entry name" value="Phosphonate-bd"/>
    <property type="match status" value="1"/>
</dbReference>
<dbReference type="EMBL" id="LBJM01000004">
    <property type="protein sequence ID" value="RXH42642.1"/>
    <property type="molecule type" value="Genomic_DNA"/>
</dbReference>
<evidence type="ECO:0000313" key="1">
    <source>
        <dbReference type="EMBL" id="RXH42642.1"/>
    </source>
</evidence>
<gene>
    <name evidence="1" type="ORF">XH94_01625</name>
</gene>
<dbReference type="AlphaFoldDB" id="A0A4Q0SSU3"/>
<comment type="caution">
    <text evidence="1">The sequence shown here is derived from an EMBL/GenBank/DDBJ whole genome shotgun (WGS) entry which is preliminary data.</text>
</comment>
<dbReference type="Gene3D" id="3.40.190.10">
    <property type="entry name" value="Periplasmic binding protein-like II"/>
    <property type="match status" value="2"/>
</dbReference>
<reference evidence="1 2" key="1">
    <citation type="submission" date="2015-04" db="EMBL/GenBank/DDBJ databases">
        <title>Comparative genomics of rhizobia nodulating Arachis hypogaea in China.</title>
        <authorList>
            <person name="Li Y."/>
        </authorList>
    </citation>
    <scope>NUCLEOTIDE SEQUENCE [LARGE SCALE GENOMIC DNA]</scope>
    <source>
        <strain evidence="1 2">CCBAU 51787</strain>
    </source>
</reference>
<sequence length="282" mass="31245">MMSQTIWVGAVAYDPKVVSIWEGMRRYFHEEAHLAVEVVLFQSYEAQVAALLALPGERLPRIDIAWNTNLAYIQADAWSDKRCRPIAMRDTDVGWMTKIVAVTGGPVATLGDLKNRTLALGSRDSGHAAILPVYFLEREGLIEGEDYRTLRFNTDLGKHGDTGTSESNVVRAVLDGRADAGAIGSPFWNAVRTERLVPEGALTEIWTSPPYNHCMFTARSDLDPALEQHFAKALFAMSYENPTHRAVLEAEGLRQWIAPQLAAYAELREASAQQGFLTRPSA</sequence>
<name>A0A4Q0SSU3_9BRAD</name>
<evidence type="ECO:0000313" key="2">
    <source>
        <dbReference type="Proteomes" id="UP000290565"/>
    </source>
</evidence>